<sequence length="43" mass="4316">MKTLVDVSEILRNLTLTAAAAVGASLASKKLGPETIQAGSAAF</sequence>
<dbReference type="EMBL" id="FWXR01000003">
    <property type="protein sequence ID" value="SMC54569.1"/>
    <property type="molecule type" value="Genomic_DNA"/>
</dbReference>
<keyword evidence="2" id="KW-1185">Reference proteome</keyword>
<gene>
    <name evidence="1" type="ORF">SAMN06297251_103295</name>
</gene>
<dbReference type="STRING" id="937218.SAMN06297251_103295"/>
<name>A0A1W2A1G4_9HYPH</name>
<evidence type="ECO:0000313" key="2">
    <source>
        <dbReference type="Proteomes" id="UP000192656"/>
    </source>
</evidence>
<dbReference type="Proteomes" id="UP000192656">
    <property type="component" value="Unassembled WGS sequence"/>
</dbReference>
<dbReference type="AlphaFoldDB" id="A0A1W2A1G4"/>
<proteinExistence type="predicted"/>
<evidence type="ECO:0000313" key="1">
    <source>
        <dbReference type="EMBL" id="SMC54569.1"/>
    </source>
</evidence>
<reference evidence="1 2" key="1">
    <citation type="submission" date="2017-04" db="EMBL/GenBank/DDBJ databases">
        <authorList>
            <person name="Afonso C.L."/>
            <person name="Miller P.J."/>
            <person name="Scott M.A."/>
            <person name="Spackman E."/>
            <person name="Goraichik I."/>
            <person name="Dimitrov K.M."/>
            <person name="Suarez D.L."/>
            <person name="Swayne D.E."/>
        </authorList>
    </citation>
    <scope>NUCLEOTIDE SEQUENCE [LARGE SCALE GENOMIC DNA]</scope>
    <source>
        <strain evidence="1 2">CGMCC 1.10972</strain>
    </source>
</reference>
<accession>A0A1W2A1G4</accession>
<dbReference type="RefSeq" id="WP_280173779.1">
    <property type="nucleotide sequence ID" value="NZ_FWXR01000003.1"/>
</dbReference>
<protein>
    <submittedName>
        <fullName evidence="1">Uncharacterized protein</fullName>
    </submittedName>
</protein>
<organism evidence="1 2">
    <name type="scientific">Fulvimarina manganoxydans</name>
    <dbReference type="NCBI Taxonomy" id="937218"/>
    <lineage>
        <taxon>Bacteria</taxon>
        <taxon>Pseudomonadati</taxon>
        <taxon>Pseudomonadota</taxon>
        <taxon>Alphaproteobacteria</taxon>
        <taxon>Hyphomicrobiales</taxon>
        <taxon>Aurantimonadaceae</taxon>
        <taxon>Fulvimarina</taxon>
    </lineage>
</organism>